<sequence length="436" mass="48805">MARRRKAAAALQPSPDVLEELAVALGYDATAVEEPYLKYIVSQAPHGRGSLDSYLRLFISVVQFFVDKDPFAKDKANKAVYSQFTIESYIKKLVADAKQEFFADTPSSNDIRDVQIRQIAVADTVLLIIGTWTLMHNYFSPQRGDSRRILAAFCVNTGKQFDEDLALGCPLSGLLQGSGLLPGPHESGYTNGPGQKGSGVNIDTRFGLHPAVGAVESLEISPSTLNAFKLANLGAVRILWTNNLSRHMLLSRNAKQYYLELFAIPSALSSPGPGRMLSQVGISGDLQDEIYLSYAPLFNPRIPSWSHRYIGALICLRHWCWCLSCSSRRLASRQLRVLRSHAEKSDSSLPRYDPLLKNLMQEEPKIWDQIEFGYLWPRIVALDAHLAGSKPWSFWVIFRDRRDSVQFWTFLFGTVILILTFLQVFLGIAQVVSGFK</sequence>
<dbReference type="AlphaFoldDB" id="A0A1Y1Z259"/>
<name>A0A1Y1Z259_9PLEO</name>
<gene>
    <name evidence="2" type="ORF">BCR34DRAFT_572745</name>
</gene>
<reference evidence="2 3" key="1">
    <citation type="submission" date="2016-07" db="EMBL/GenBank/DDBJ databases">
        <title>Pervasive Adenine N6-methylation of Active Genes in Fungi.</title>
        <authorList>
            <consortium name="DOE Joint Genome Institute"/>
            <person name="Mondo S.J."/>
            <person name="Dannebaum R.O."/>
            <person name="Kuo R.C."/>
            <person name="Labutti K."/>
            <person name="Haridas S."/>
            <person name="Kuo A."/>
            <person name="Salamov A."/>
            <person name="Ahrendt S.R."/>
            <person name="Lipzen A."/>
            <person name="Sullivan W."/>
            <person name="Andreopoulos W.B."/>
            <person name="Clum A."/>
            <person name="Lindquist E."/>
            <person name="Daum C."/>
            <person name="Ramamoorthy G.K."/>
            <person name="Gryganskyi A."/>
            <person name="Culley D."/>
            <person name="Magnuson J.K."/>
            <person name="James T.Y."/>
            <person name="O'Malley M.A."/>
            <person name="Stajich J.E."/>
            <person name="Spatafora J.W."/>
            <person name="Visel A."/>
            <person name="Grigoriev I.V."/>
        </authorList>
    </citation>
    <scope>NUCLEOTIDE SEQUENCE [LARGE SCALE GENOMIC DNA]</scope>
    <source>
        <strain evidence="2 3">CBS 115471</strain>
    </source>
</reference>
<evidence type="ECO:0000313" key="3">
    <source>
        <dbReference type="Proteomes" id="UP000193144"/>
    </source>
</evidence>
<protein>
    <submittedName>
        <fullName evidence="2">Uncharacterized protein</fullName>
    </submittedName>
</protein>
<keyword evidence="1" id="KW-0472">Membrane</keyword>
<dbReference type="EMBL" id="MCFA01000136">
    <property type="protein sequence ID" value="ORY04372.1"/>
    <property type="molecule type" value="Genomic_DNA"/>
</dbReference>
<feature type="transmembrane region" description="Helical" evidence="1">
    <location>
        <begin position="407"/>
        <end position="432"/>
    </location>
</feature>
<proteinExistence type="predicted"/>
<dbReference type="OrthoDB" id="5428890at2759"/>
<accession>A0A1Y1Z259</accession>
<keyword evidence="3" id="KW-1185">Reference proteome</keyword>
<evidence type="ECO:0000313" key="2">
    <source>
        <dbReference type="EMBL" id="ORY04372.1"/>
    </source>
</evidence>
<keyword evidence="1" id="KW-0812">Transmembrane</keyword>
<dbReference type="Proteomes" id="UP000193144">
    <property type="component" value="Unassembled WGS sequence"/>
</dbReference>
<evidence type="ECO:0000256" key="1">
    <source>
        <dbReference type="SAM" id="Phobius"/>
    </source>
</evidence>
<organism evidence="2 3">
    <name type="scientific">Clohesyomyces aquaticus</name>
    <dbReference type="NCBI Taxonomy" id="1231657"/>
    <lineage>
        <taxon>Eukaryota</taxon>
        <taxon>Fungi</taxon>
        <taxon>Dikarya</taxon>
        <taxon>Ascomycota</taxon>
        <taxon>Pezizomycotina</taxon>
        <taxon>Dothideomycetes</taxon>
        <taxon>Pleosporomycetidae</taxon>
        <taxon>Pleosporales</taxon>
        <taxon>Lindgomycetaceae</taxon>
        <taxon>Clohesyomyces</taxon>
    </lineage>
</organism>
<comment type="caution">
    <text evidence="2">The sequence shown here is derived from an EMBL/GenBank/DDBJ whole genome shotgun (WGS) entry which is preliminary data.</text>
</comment>
<keyword evidence="1" id="KW-1133">Transmembrane helix</keyword>